<name>A0A943USK8_9ACTN</name>
<feature type="domain" description="Bacterial toxin 50" evidence="2">
    <location>
        <begin position="12"/>
        <end position="32"/>
    </location>
</feature>
<feature type="region of interest" description="Disordered" evidence="1">
    <location>
        <begin position="111"/>
        <end position="141"/>
    </location>
</feature>
<dbReference type="InterPro" id="IPR029100">
    <property type="entry name" value="Ntox50"/>
</dbReference>
<proteinExistence type="predicted"/>
<evidence type="ECO:0000313" key="3">
    <source>
        <dbReference type="EMBL" id="MBS6940076.1"/>
    </source>
</evidence>
<dbReference type="EMBL" id="JAGZSV010000008">
    <property type="protein sequence ID" value="MBS6940076.1"/>
    <property type="molecule type" value="Genomic_DNA"/>
</dbReference>
<accession>A0A943USK8</accession>
<protein>
    <recommendedName>
        <fullName evidence="2">Bacterial toxin 50 domain-containing protein</fullName>
    </recommendedName>
</protein>
<reference evidence="3" key="1">
    <citation type="submission" date="2021-02" db="EMBL/GenBank/DDBJ databases">
        <title>Infant gut strain persistence is associated with maternal origin, phylogeny, and functional potential including surface adhesion and iron acquisition.</title>
        <authorList>
            <person name="Lou Y.C."/>
        </authorList>
    </citation>
    <scope>NUCLEOTIDE SEQUENCE</scope>
    <source>
        <strain evidence="3">L2_039_000G1_dasL2_039_000G1_concoct_11</strain>
    </source>
</reference>
<evidence type="ECO:0000256" key="1">
    <source>
        <dbReference type="SAM" id="MobiDB-lite"/>
    </source>
</evidence>
<gene>
    <name evidence="3" type="ORF">KH142_01050</name>
</gene>
<evidence type="ECO:0000313" key="4">
    <source>
        <dbReference type="Proteomes" id="UP000727506"/>
    </source>
</evidence>
<evidence type="ECO:0000259" key="2">
    <source>
        <dbReference type="Pfam" id="PF15542"/>
    </source>
</evidence>
<organism evidence="3 4">
    <name type="scientific">Slackia piriformis</name>
    <dbReference type="NCBI Taxonomy" id="626934"/>
    <lineage>
        <taxon>Bacteria</taxon>
        <taxon>Bacillati</taxon>
        <taxon>Actinomycetota</taxon>
        <taxon>Coriobacteriia</taxon>
        <taxon>Eggerthellales</taxon>
        <taxon>Eggerthellaceae</taxon>
        <taxon>Slackia</taxon>
    </lineage>
</organism>
<comment type="caution">
    <text evidence="3">The sequence shown here is derived from an EMBL/GenBank/DDBJ whole genome shotgun (WGS) entry which is preliminary data.</text>
</comment>
<sequence length="141" mass="15623">MHRNLGDSDGCNRASTTRGIIHYSKKGCHIVPCRPVRKGTAMNLMEKRDAGVIRIENYSLKHEDEPLTVTYREGDSYLCYCDDGYWEDNGEWNPGEDTRNLPGYGEWYGSRSTSSGYSSLAPTKTPGMSGFSRPASACPSA</sequence>
<dbReference type="Proteomes" id="UP000727506">
    <property type="component" value="Unassembled WGS sequence"/>
</dbReference>
<dbReference type="AlphaFoldDB" id="A0A943USK8"/>
<dbReference type="Pfam" id="PF15542">
    <property type="entry name" value="Ntox50"/>
    <property type="match status" value="1"/>
</dbReference>